<dbReference type="InterPro" id="IPR012910">
    <property type="entry name" value="Plug_dom"/>
</dbReference>
<dbReference type="InterPro" id="IPR008969">
    <property type="entry name" value="CarboxyPept-like_regulatory"/>
</dbReference>
<evidence type="ECO:0000256" key="7">
    <source>
        <dbReference type="ARBA" id="ARBA00023136"/>
    </source>
</evidence>
<evidence type="ECO:0000256" key="9">
    <source>
        <dbReference type="ARBA" id="ARBA00023237"/>
    </source>
</evidence>
<dbReference type="Gene3D" id="2.60.40.1120">
    <property type="entry name" value="Carboxypeptidase-like, regulatory domain"/>
    <property type="match status" value="1"/>
</dbReference>
<comment type="subcellular location">
    <subcellularLocation>
        <location evidence="1 10">Cell outer membrane</location>
        <topology evidence="1 10">Multi-pass membrane protein</topology>
    </subcellularLocation>
</comment>
<dbReference type="EMBL" id="JADILV010000079">
    <property type="protein sequence ID" value="MBO8484588.1"/>
    <property type="molecule type" value="Genomic_DNA"/>
</dbReference>
<dbReference type="CDD" id="cd01347">
    <property type="entry name" value="ligand_gated_channel"/>
    <property type="match status" value="1"/>
</dbReference>
<gene>
    <name evidence="15" type="ORF">IAB75_10835</name>
</gene>
<evidence type="ECO:0000256" key="8">
    <source>
        <dbReference type="ARBA" id="ARBA00023170"/>
    </source>
</evidence>
<evidence type="ECO:0000256" key="3">
    <source>
        <dbReference type="ARBA" id="ARBA00022452"/>
    </source>
</evidence>
<evidence type="ECO:0000259" key="13">
    <source>
        <dbReference type="Pfam" id="PF00593"/>
    </source>
</evidence>
<dbReference type="InterPro" id="IPR037066">
    <property type="entry name" value="Plug_dom_sf"/>
</dbReference>
<keyword evidence="5 12" id="KW-0732">Signal</keyword>
<dbReference type="PANTHER" id="PTHR30069">
    <property type="entry name" value="TONB-DEPENDENT OUTER MEMBRANE RECEPTOR"/>
    <property type="match status" value="1"/>
</dbReference>
<dbReference type="Proteomes" id="UP000725002">
    <property type="component" value="Unassembled WGS sequence"/>
</dbReference>
<accession>A0A940DTH3</accession>
<reference evidence="15" key="2">
    <citation type="journal article" date="2021" name="PeerJ">
        <title>Extensive microbial diversity within the chicken gut microbiome revealed by metagenomics and culture.</title>
        <authorList>
            <person name="Gilroy R."/>
            <person name="Ravi A."/>
            <person name="Getino M."/>
            <person name="Pursley I."/>
            <person name="Horton D.L."/>
            <person name="Alikhan N.F."/>
            <person name="Baker D."/>
            <person name="Gharbi K."/>
            <person name="Hall N."/>
            <person name="Watson M."/>
            <person name="Adriaenssens E.M."/>
            <person name="Foster-Nyarko E."/>
            <person name="Jarju S."/>
            <person name="Secka A."/>
            <person name="Antonio M."/>
            <person name="Oren A."/>
            <person name="Chaudhuri R.R."/>
            <person name="La Ragione R."/>
            <person name="Hildebrand F."/>
            <person name="Pallen M.J."/>
        </authorList>
    </citation>
    <scope>NUCLEOTIDE SEQUENCE</scope>
    <source>
        <strain evidence="15">G3-8215</strain>
    </source>
</reference>
<keyword evidence="3 10" id="KW-1134">Transmembrane beta strand</keyword>
<evidence type="ECO:0000256" key="5">
    <source>
        <dbReference type="ARBA" id="ARBA00022729"/>
    </source>
</evidence>
<dbReference type="AlphaFoldDB" id="A0A940DTH3"/>
<feature type="signal peptide" evidence="12">
    <location>
        <begin position="1"/>
        <end position="20"/>
    </location>
</feature>
<evidence type="ECO:0000313" key="15">
    <source>
        <dbReference type="EMBL" id="MBO8484588.1"/>
    </source>
</evidence>
<evidence type="ECO:0000256" key="4">
    <source>
        <dbReference type="ARBA" id="ARBA00022692"/>
    </source>
</evidence>
<dbReference type="PROSITE" id="PS52016">
    <property type="entry name" value="TONB_DEPENDENT_REC_3"/>
    <property type="match status" value="1"/>
</dbReference>
<evidence type="ECO:0000313" key="16">
    <source>
        <dbReference type="Proteomes" id="UP000725002"/>
    </source>
</evidence>
<evidence type="ECO:0000256" key="10">
    <source>
        <dbReference type="PROSITE-ProRule" id="PRU01360"/>
    </source>
</evidence>
<dbReference type="InterPro" id="IPR000531">
    <property type="entry name" value="Beta-barrel_TonB"/>
</dbReference>
<feature type="domain" description="TonB-dependent receptor plug" evidence="14">
    <location>
        <begin position="120"/>
        <end position="224"/>
    </location>
</feature>
<dbReference type="Pfam" id="PF07715">
    <property type="entry name" value="Plug"/>
    <property type="match status" value="1"/>
</dbReference>
<evidence type="ECO:0000256" key="6">
    <source>
        <dbReference type="ARBA" id="ARBA00023077"/>
    </source>
</evidence>
<keyword evidence="4 10" id="KW-0812">Transmembrane</keyword>
<dbReference type="InterPro" id="IPR039426">
    <property type="entry name" value="TonB-dep_rcpt-like"/>
</dbReference>
<name>A0A940DTH3_9BACT</name>
<evidence type="ECO:0000256" key="2">
    <source>
        <dbReference type="ARBA" id="ARBA00022448"/>
    </source>
</evidence>
<keyword evidence="6 11" id="KW-0798">TonB box</keyword>
<dbReference type="InterPro" id="IPR036942">
    <property type="entry name" value="Beta-barrel_TonB_sf"/>
</dbReference>
<evidence type="ECO:0000256" key="11">
    <source>
        <dbReference type="RuleBase" id="RU003357"/>
    </source>
</evidence>
<comment type="similarity">
    <text evidence="10 11">Belongs to the TonB-dependent receptor family.</text>
</comment>
<dbReference type="Pfam" id="PF00593">
    <property type="entry name" value="TonB_dep_Rec_b-barrel"/>
    <property type="match status" value="1"/>
</dbReference>
<keyword evidence="8 15" id="KW-0675">Receptor</keyword>
<dbReference type="SUPFAM" id="SSF49464">
    <property type="entry name" value="Carboxypeptidase regulatory domain-like"/>
    <property type="match status" value="1"/>
</dbReference>
<evidence type="ECO:0000259" key="14">
    <source>
        <dbReference type="Pfam" id="PF07715"/>
    </source>
</evidence>
<dbReference type="Pfam" id="PF13715">
    <property type="entry name" value="CarbopepD_reg_2"/>
    <property type="match status" value="1"/>
</dbReference>
<sequence>MNRIIFLLISFSLAVQGLSASVSVTVTGTVRDSKGGPLAGTAVTVAGNNSIYAIAGDDGRYSIDVPADADMLRFQFVGYLTQDIPLEKAKGNVLDVVMEEDLMNLETVVVTGTRTPRLLKESPILTRVITGPDIRKVDALNIGDLLESELPGIEFSYAMDQQVTLNMQGFGGNSVLFLVDGERIAGETLDNIDYNRLNLDNVQRVEIVKGAASSLYGSNAVGGVVNLISAGATEPWSVNANARYGAHNEQRYGGSAGFIAGKFNSLTNAQYTSIDSYAMPSEGDYNTFYGGYNWSIKERLQYEPLEGLKFTARAGYFFRERDLQSDTRDRYRDFSGGLKGEWEIDESNRLELSYGYDQYDKSDYLLFNDTDVRDYSNVQHVVRGVYTCSLGEDGRHTMILGGDYMRDYLMSYQFENNGYYVQHTADVFGQIEARLDERWHFTGGLRYDFFSQKKLSHFSPKLSLMYRLKNWSFRGSYSGGFRAPTLKEMYMSFDMASIFMIYGNPDLSPESSENLSLSAEYNWKYLSASVSGFYNFVDNRITTVWNEGLGGMMYTNMNPLQVRGVDVSVSTRLPFGLGARLAYTFTDEAIRPGDPLVSQTRPHSATVRIEYGRSWKDYGFDVALSGRILSAVTTEVYTSATDYEETETQTYPAYTIWKLTVSQDIWKGIHLNIIVDNIFNYRPEYYYSSTPSTTGTTAAVGLSVDIEQMFKKY</sequence>
<proteinExistence type="inferred from homology"/>
<protein>
    <submittedName>
        <fullName evidence="15">TonB-dependent receptor</fullName>
    </submittedName>
</protein>
<dbReference type="GO" id="GO:0044718">
    <property type="term" value="P:siderophore transmembrane transport"/>
    <property type="evidence" value="ECO:0007669"/>
    <property type="project" value="TreeGrafter"/>
</dbReference>
<dbReference type="Gene3D" id="2.40.170.20">
    <property type="entry name" value="TonB-dependent receptor, beta-barrel domain"/>
    <property type="match status" value="1"/>
</dbReference>
<evidence type="ECO:0000256" key="1">
    <source>
        <dbReference type="ARBA" id="ARBA00004571"/>
    </source>
</evidence>
<dbReference type="Gene3D" id="2.170.130.10">
    <property type="entry name" value="TonB-dependent receptor, plug domain"/>
    <property type="match status" value="1"/>
</dbReference>
<keyword evidence="9 10" id="KW-0998">Cell outer membrane</keyword>
<reference evidence="15" key="1">
    <citation type="submission" date="2020-10" db="EMBL/GenBank/DDBJ databases">
        <authorList>
            <person name="Gilroy R."/>
        </authorList>
    </citation>
    <scope>NUCLEOTIDE SEQUENCE</scope>
    <source>
        <strain evidence="15">G3-8215</strain>
    </source>
</reference>
<feature type="domain" description="TonB-dependent receptor-like beta-barrel" evidence="13">
    <location>
        <begin position="270"/>
        <end position="678"/>
    </location>
</feature>
<dbReference type="PANTHER" id="PTHR30069:SF29">
    <property type="entry name" value="HEMOGLOBIN AND HEMOGLOBIN-HAPTOGLOBIN-BINDING PROTEIN 1-RELATED"/>
    <property type="match status" value="1"/>
</dbReference>
<keyword evidence="2 10" id="KW-0813">Transport</keyword>
<evidence type="ECO:0000256" key="12">
    <source>
        <dbReference type="SAM" id="SignalP"/>
    </source>
</evidence>
<dbReference type="GO" id="GO:0009279">
    <property type="term" value="C:cell outer membrane"/>
    <property type="evidence" value="ECO:0007669"/>
    <property type="project" value="UniProtKB-SubCell"/>
</dbReference>
<feature type="chain" id="PRO_5037052501" evidence="12">
    <location>
        <begin position="21"/>
        <end position="713"/>
    </location>
</feature>
<dbReference type="SUPFAM" id="SSF56935">
    <property type="entry name" value="Porins"/>
    <property type="match status" value="1"/>
</dbReference>
<dbReference type="GO" id="GO:0015344">
    <property type="term" value="F:siderophore uptake transmembrane transporter activity"/>
    <property type="evidence" value="ECO:0007669"/>
    <property type="project" value="TreeGrafter"/>
</dbReference>
<organism evidence="15 16">
    <name type="scientific">Candidatus Cryptobacteroides avicola</name>
    <dbReference type="NCBI Taxonomy" id="2840757"/>
    <lineage>
        <taxon>Bacteria</taxon>
        <taxon>Pseudomonadati</taxon>
        <taxon>Bacteroidota</taxon>
        <taxon>Bacteroidia</taxon>
        <taxon>Bacteroidales</taxon>
        <taxon>Candidatus Cryptobacteroides</taxon>
    </lineage>
</organism>
<keyword evidence="7 10" id="KW-0472">Membrane</keyword>
<comment type="caution">
    <text evidence="15">The sequence shown here is derived from an EMBL/GenBank/DDBJ whole genome shotgun (WGS) entry which is preliminary data.</text>
</comment>